<sequence length="150" mass="16970">MAKSVKSLERKLSDIEKQLGGFIAFVDTFVEDDKEVLSFKLIQIERLNIKYESAKEEIFTSLSDGEFNNFDGKLPPAISILRNSRNTNDVSLPSSSRNTVFSKCFKARSCNSNFDLFSLGSSMPKESNSKDLIFYLNSSEENEQEENSLI</sequence>
<dbReference type="EMBL" id="BMAO01025621">
    <property type="protein sequence ID" value="GFR03968.1"/>
    <property type="molecule type" value="Genomic_DNA"/>
</dbReference>
<dbReference type="Proteomes" id="UP000887116">
    <property type="component" value="Unassembled WGS sequence"/>
</dbReference>
<dbReference type="AlphaFoldDB" id="A0A8X6IZ67"/>
<name>A0A8X6IZ67_TRICU</name>
<comment type="caution">
    <text evidence="1">The sequence shown here is derived from an EMBL/GenBank/DDBJ whole genome shotgun (WGS) entry which is preliminary data.</text>
</comment>
<gene>
    <name evidence="1" type="ORF">TNCT_31301</name>
</gene>
<accession>A0A8X6IZ67</accession>
<proteinExistence type="predicted"/>
<evidence type="ECO:0000313" key="2">
    <source>
        <dbReference type="Proteomes" id="UP000887116"/>
    </source>
</evidence>
<keyword evidence="2" id="KW-1185">Reference proteome</keyword>
<organism evidence="1 2">
    <name type="scientific">Trichonephila clavata</name>
    <name type="common">Joro spider</name>
    <name type="synonym">Nephila clavata</name>
    <dbReference type="NCBI Taxonomy" id="2740835"/>
    <lineage>
        <taxon>Eukaryota</taxon>
        <taxon>Metazoa</taxon>
        <taxon>Ecdysozoa</taxon>
        <taxon>Arthropoda</taxon>
        <taxon>Chelicerata</taxon>
        <taxon>Arachnida</taxon>
        <taxon>Araneae</taxon>
        <taxon>Araneomorphae</taxon>
        <taxon>Entelegynae</taxon>
        <taxon>Araneoidea</taxon>
        <taxon>Nephilidae</taxon>
        <taxon>Trichonephila</taxon>
    </lineage>
</organism>
<reference evidence="1" key="1">
    <citation type="submission" date="2020-07" db="EMBL/GenBank/DDBJ databases">
        <title>Multicomponent nature underlies the extraordinary mechanical properties of spider dragline silk.</title>
        <authorList>
            <person name="Kono N."/>
            <person name="Nakamura H."/>
            <person name="Mori M."/>
            <person name="Yoshida Y."/>
            <person name="Ohtoshi R."/>
            <person name="Malay A.D."/>
            <person name="Moran D.A.P."/>
            <person name="Tomita M."/>
            <person name="Numata K."/>
            <person name="Arakawa K."/>
        </authorList>
    </citation>
    <scope>NUCLEOTIDE SEQUENCE</scope>
</reference>
<evidence type="ECO:0000313" key="1">
    <source>
        <dbReference type="EMBL" id="GFR03968.1"/>
    </source>
</evidence>
<protein>
    <submittedName>
        <fullName evidence="1">Uncharacterized protein</fullName>
    </submittedName>
</protein>